<evidence type="ECO:0000256" key="4">
    <source>
        <dbReference type="PIRSR" id="PIRSR000097-1"/>
    </source>
</evidence>
<dbReference type="InterPro" id="IPR023210">
    <property type="entry name" value="NADP_OxRdtase_dom"/>
</dbReference>
<comment type="similarity">
    <text evidence="1">Belongs to the aldo/keto reductase family.</text>
</comment>
<keyword evidence="3" id="KW-0560">Oxidoreductase</keyword>
<proteinExistence type="inferred from homology"/>
<dbReference type="PANTHER" id="PTHR43827">
    <property type="entry name" value="2,5-DIKETO-D-GLUCONIC ACID REDUCTASE"/>
    <property type="match status" value="1"/>
</dbReference>
<feature type="domain" description="NADP-dependent oxidoreductase" evidence="7">
    <location>
        <begin position="10"/>
        <end position="258"/>
    </location>
</feature>
<feature type="active site" description="Proton donor" evidence="4">
    <location>
        <position position="42"/>
    </location>
</feature>
<evidence type="ECO:0000313" key="9">
    <source>
        <dbReference type="Proteomes" id="UP000053558"/>
    </source>
</evidence>
<dbReference type="InterPro" id="IPR036812">
    <property type="entry name" value="NAD(P)_OxRdtase_dom_sf"/>
</dbReference>
<name>A0A5M3MYX6_CONPW</name>
<gene>
    <name evidence="8" type="ORF">CONPUDRAFT_49973</name>
</gene>
<dbReference type="PRINTS" id="PR00069">
    <property type="entry name" value="ALDKETRDTASE"/>
</dbReference>
<evidence type="ECO:0000256" key="6">
    <source>
        <dbReference type="PIRSR" id="PIRSR000097-3"/>
    </source>
</evidence>
<dbReference type="CDD" id="cd19071">
    <property type="entry name" value="AKR_AKR1-5-like"/>
    <property type="match status" value="1"/>
</dbReference>
<feature type="binding site" evidence="5">
    <location>
        <position position="98"/>
    </location>
    <ligand>
        <name>substrate</name>
    </ligand>
</feature>
<evidence type="ECO:0000313" key="8">
    <source>
        <dbReference type="EMBL" id="EIW84342.1"/>
    </source>
</evidence>
<dbReference type="OMA" id="WIEMEEL"/>
<dbReference type="Proteomes" id="UP000053558">
    <property type="component" value="Unassembled WGS sequence"/>
</dbReference>
<keyword evidence="2" id="KW-0521">NADP</keyword>
<dbReference type="RefSeq" id="XP_007765272.1">
    <property type="nucleotide sequence ID" value="XM_007767082.1"/>
</dbReference>
<dbReference type="Pfam" id="PF00248">
    <property type="entry name" value="Aldo_ket_red"/>
    <property type="match status" value="1"/>
</dbReference>
<dbReference type="SUPFAM" id="SSF51430">
    <property type="entry name" value="NAD(P)-linked oxidoreductase"/>
    <property type="match status" value="1"/>
</dbReference>
<dbReference type="EMBL" id="JH711575">
    <property type="protein sequence ID" value="EIW84342.1"/>
    <property type="molecule type" value="Genomic_DNA"/>
</dbReference>
<dbReference type="PANTHER" id="PTHR43827:SF3">
    <property type="entry name" value="NADP-DEPENDENT OXIDOREDUCTASE DOMAIN-CONTAINING PROTEIN"/>
    <property type="match status" value="1"/>
</dbReference>
<evidence type="ECO:0000256" key="5">
    <source>
        <dbReference type="PIRSR" id="PIRSR000097-2"/>
    </source>
</evidence>
<evidence type="ECO:0000256" key="3">
    <source>
        <dbReference type="ARBA" id="ARBA00023002"/>
    </source>
</evidence>
<dbReference type="AlphaFoldDB" id="A0A5M3MYX6"/>
<dbReference type="Gene3D" id="3.20.20.100">
    <property type="entry name" value="NADP-dependent oxidoreductase domain"/>
    <property type="match status" value="1"/>
</dbReference>
<dbReference type="PIRSF" id="PIRSF000097">
    <property type="entry name" value="AKR"/>
    <property type="match status" value="1"/>
</dbReference>
<dbReference type="InterPro" id="IPR018170">
    <property type="entry name" value="Aldo/ket_reductase_CS"/>
</dbReference>
<evidence type="ECO:0000256" key="2">
    <source>
        <dbReference type="ARBA" id="ARBA00022857"/>
    </source>
</evidence>
<accession>A0A5M3MYX6</accession>
<sequence>MRLIPGLGCFATWDEEKQKEAKHWILSALKSGYRHLDTAWIYGTEGSVGEAIRESGIDRKEITVTTKLPWHHPGYVLESIDESLRAAKLDYFDLYLVHYPQAVGGIRATEKSRGPERPSGSHESYYSRETWADMEKVLASGKVKAIGISFSEKTLKELLQTAKVIPAMNQIEMHPFLAQTKLLQFCEEHGIKVTAYTPTAYEKGRTDPVIVEIAKKYGVSPPQAILAWHVKRGRAVTTKSTNEAHQRENHMVSTVPFTYSAVLAGYMNALDCNLRLCKYPNEQGMVYGWTVEQLGWD</sequence>
<comment type="caution">
    <text evidence="8">The sequence shown here is derived from an EMBL/GenBank/DDBJ whole genome shotgun (WGS) entry which is preliminary data.</text>
</comment>
<organism evidence="8 9">
    <name type="scientific">Coniophora puteana (strain RWD-64-598)</name>
    <name type="common">Brown rot fungus</name>
    <dbReference type="NCBI Taxonomy" id="741705"/>
    <lineage>
        <taxon>Eukaryota</taxon>
        <taxon>Fungi</taxon>
        <taxon>Dikarya</taxon>
        <taxon>Basidiomycota</taxon>
        <taxon>Agaricomycotina</taxon>
        <taxon>Agaricomycetes</taxon>
        <taxon>Agaricomycetidae</taxon>
        <taxon>Boletales</taxon>
        <taxon>Coniophorineae</taxon>
        <taxon>Coniophoraceae</taxon>
        <taxon>Coniophora</taxon>
    </lineage>
</organism>
<evidence type="ECO:0000259" key="7">
    <source>
        <dbReference type="Pfam" id="PF00248"/>
    </source>
</evidence>
<evidence type="ECO:0000256" key="1">
    <source>
        <dbReference type="ARBA" id="ARBA00007905"/>
    </source>
</evidence>
<dbReference type="OrthoDB" id="416253at2759"/>
<dbReference type="KEGG" id="cput:CONPUDRAFT_49973"/>
<dbReference type="GeneID" id="19207367"/>
<protein>
    <submittedName>
        <fullName evidence="8">Reductase AKOR2</fullName>
    </submittedName>
</protein>
<reference evidence="9" key="1">
    <citation type="journal article" date="2012" name="Science">
        <title>The Paleozoic origin of enzymatic lignin decomposition reconstructed from 31 fungal genomes.</title>
        <authorList>
            <person name="Floudas D."/>
            <person name="Binder M."/>
            <person name="Riley R."/>
            <person name="Barry K."/>
            <person name="Blanchette R.A."/>
            <person name="Henrissat B."/>
            <person name="Martinez A.T."/>
            <person name="Otillar R."/>
            <person name="Spatafora J.W."/>
            <person name="Yadav J.S."/>
            <person name="Aerts A."/>
            <person name="Benoit I."/>
            <person name="Boyd A."/>
            <person name="Carlson A."/>
            <person name="Copeland A."/>
            <person name="Coutinho P.M."/>
            <person name="de Vries R.P."/>
            <person name="Ferreira P."/>
            <person name="Findley K."/>
            <person name="Foster B."/>
            <person name="Gaskell J."/>
            <person name="Glotzer D."/>
            <person name="Gorecki P."/>
            <person name="Heitman J."/>
            <person name="Hesse C."/>
            <person name="Hori C."/>
            <person name="Igarashi K."/>
            <person name="Jurgens J.A."/>
            <person name="Kallen N."/>
            <person name="Kersten P."/>
            <person name="Kohler A."/>
            <person name="Kuees U."/>
            <person name="Kumar T.K.A."/>
            <person name="Kuo A."/>
            <person name="LaButti K."/>
            <person name="Larrondo L.F."/>
            <person name="Lindquist E."/>
            <person name="Ling A."/>
            <person name="Lombard V."/>
            <person name="Lucas S."/>
            <person name="Lundell T."/>
            <person name="Martin R."/>
            <person name="McLaughlin D.J."/>
            <person name="Morgenstern I."/>
            <person name="Morin E."/>
            <person name="Murat C."/>
            <person name="Nagy L.G."/>
            <person name="Nolan M."/>
            <person name="Ohm R.A."/>
            <person name="Patyshakuliyeva A."/>
            <person name="Rokas A."/>
            <person name="Ruiz-Duenas F.J."/>
            <person name="Sabat G."/>
            <person name="Salamov A."/>
            <person name="Samejima M."/>
            <person name="Schmutz J."/>
            <person name="Slot J.C."/>
            <person name="St John F."/>
            <person name="Stenlid J."/>
            <person name="Sun H."/>
            <person name="Sun S."/>
            <person name="Syed K."/>
            <person name="Tsang A."/>
            <person name="Wiebenga A."/>
            <person name="Young D."/>
            <person name="Pisabarro A."/>
            <person name="Eastwood D.C."/>
            <person name="Martin F."/>
            <person name="Cullen D."/>
            <person name="Grigoriev I.V."/>
            <person name="Hibbett D.S."/>
        </authorList>
    </citation>
    <scope>NUCLEOTIDE SEQUENCE [LARGE SCALE GENOMIC DNA]</scope>
    <source>
        <strain evidence="9">RWD-64-598 SS2</strain>
    </source>
</reference>
<dbReference type="InterPro" id="IPR020471">
    <property type="entry name" value="AKR"/>
</dbReference>
<dbReference type="PROSITE" id="PS00798">
    <property type="entry name" value="ALDOKETO_REDUCTASE_1"/>
    <property type="match status" value="1"/>
</dbReference>
<keyword evidence="9" id="KW-1185">Reference proteome</keyword>
<feature type="site" description="Lowers pKa of active site Tyr" evidence="6">
    <location>
        <position position="67"/>
    </location>
</feature>
<dbReference type="GO" id="GO:0016616">
    <property type="term" value="F:oxidoreductase activity, acting on the CH-OH group of donors, NAD or NADP as acceptor"/>
    <property type="evidence" value="ECO:0007669"/>
    <property type="project" value="UniProtKB-ARBA"/>
</dbReference>